<proteinExistence type="inferred from homology"/>
<feature type="transmembrane region" description="Helical" evidence="12">
    <location>
        <begin position="6"/>
        <end position="31"/>
    </location>
</feature>
<keyword evidence="7" id="KW-0732">Signal</keyword>
<sequence length="349" mass="39363">MEREIALLFTVLYIPQKSFIICIIIIIVVVASNRLTAKEPLAVLSAPILHDSDPGSIYLKQSEGLRDAIRLSAIECQYQFRTERWNCSLEGRKVTFNRVYQRIRFKETAFLFAISSAGLTHSLARACSSGRMERCTCDESPDLQNREAWQWGGCGDNLKYSIKFLKHFLGQRKASKDLRARVDMHNTNVGIKAVKAGLKTTCKCHGVSGSCAVRTCWKQLSSFHETGHLLKLKYEAAVKVHSVTNDATGETELISPKRHSYTLKNHVPRTTDLVYIEDSPSFCRPSKYSPGTAGRTCSKETNCESMCCGQGYNTQSLLVTKACHCQVQWCCYVECQQCSQREEIYTCKH</sequence>
<keyword evidence="9" id="KW-0325">Glycoprotein</keyword>
<dbReference type="PANTHER" id="PTHR12027">
    <property type="entry name" value="WNT RELATED"/>
    <property type="match status" value="1"/>
</dbReference>
<keyword evidence="12" id="KW-1133">Transmembrane helix</keyword>
<dbReference type="InterPro" id="IPR018161">
    <property type="entry name" value="Wnt_CS"/>
</dbReference>
<evidence type="ECO:0000256" key="2">
    <source>
        <dbReference type="ARBA" id="ARBA00005683"/>
    </source>
</evidence>
<name>A0A4W3HYA5_CALMI</name>
<keyword evidence="5" id="KW-0272">Extracellular matrix</keyword>
<dbReference type="GO" id="GO:0045165">
    <property type="term" value="P:cell fate commitment"/>
    <property type="evidence" value="ECO:0007669"/>
    <property type="project" value="TreeGrafter"/>
</dbReference>
<evidence type="ECO:0000256" key="5">
    <source>
        <dbReference type="ARBA" id="ARBA00022530"/>
    </source>
</evidence>
<reference evidence="14" key="3">
    <citation type="journal article" date="2014" name="Nature">
        <title>Elephant shark genome provides unique insights into gnathostome evolution.</title>
        <authorList>
            <consortium name="International Elephant Shark Genome Sequencing Consortium"/>
            <person name="Venkatesh B."/>
            <person name="Lee A.P."/>
            <person name="Ravi V."/>
            <person name="Maurya A.K."/>
            <person name="Lian M.M."/>
            <person name="Swann J.B."/>
            <person name="Ohta Y."/>
            <person name="Flajnik M.F."/>
            <person name="Sutoh Y."/>
            <person name="Kasahara M."/>
            <person name="Hoon S."/>
            <person name="Gangu V."/>
            <person name="Roy S.W."/>
            <person name="Irimia M."/>
            <person name="Korzh V."/>
            <person name="Kondrychyn I."/>
            <person name="Lim Z.W."/>
            <person name="Tay B.H."/>
            <person name="Tohari S."/>
            <person name="Kong K.W."/>
            <person name="Ho S."/>
            <person name="Lorente-Galdos B."/>
            <person name="Quilez J."/>
            <person name="Marques-Bonet T."/>
            <person name="Raney B.J."/>
            <person name="Ingham P.W."/>
            <person name="Tay A."/>
            <person name="Hillier L.W."/>
            <person name="Minx P."/>
            <person name="Boehm T."/>
            <person name="Wilson R.K."/>
            <person name="Brenner S."/>
            <person name="Warren W.C."/>
        </authorList>
    </citation>
    <scope>NUCLEOTIDE SEQUENCE [LARGE SCALE GENOMIC DNA]</scope>
</reference>
<keyword evidence="3 11" id="KW-0217">Developmental protein</keyword>
<reference evidence="14" key="2">
    <citation type="journal article" date="2007" name="PLoS Biol.">
        <title>Survey sequencing and comparative analysis of the elephant shark (Callorhinchus milii) genome.</title>
        <authorList>
            <person name="Venkatesh B."/>
            <person name="Kirkness E.F."/>
            <person name="Loh Y.H."/>
            <person name="Halpern A.L."/>
            <person name="Lee A.P."/>
            <person name="Johnson J."/>
            <person name="Dandona N."/>
            <person name="Viswanathan L.D."/>
            <person name="Tay A."/>
            <person name="Venter J.C."/>
            <person name="Strausberg R.L."/>
            <person name="Brenner S."/>
        </authorList>
    </citation>
    <scope>NUCLEOTIDE SEQUENCE [LARGE SCALE GENOMIC DNA]</scope>
</reference>
<dbReference type="InterPro" id="IPR043158">
    <property type="entry name" value="Wnt_C"/>
</dbReference>
<dbReference type="GO" id="GO:0030182">
    <property type="term" value="P:neuron differentiation"/>
    <property type="evidence" value="ECO:0007669"/>
    <property type="project" value="TreeGrafter"/>
</dbReference>
<dbReference type="GO" id="GO:0005125">
    <property type="term" value="F:cytokine activity"/>
    <property type="evidence" value="ECO:0007669"/>
    <property type="project" value="TreeGrafter"/>
</dbReference>
<keyword evidence="8" id="KW-1015">Disulfide bond</keyword>
<evidence type="ECO:0000256" key="7">
    <source>
        <dbReference type="ARBA" id="ARBA00022729"/>
    </source>
</evidence>
<dbReference type="Pfam" id="PF00110">
    <property type="entry name" value="wnt"/>
    <property type="match status" value="1"/>
</dbReference>
<dbReference type="GO" id="GO:0005109">
    <property type="term" value="F:frizzled binding"/>
    <property type="evidence" value="ECO:0007669"/>
    <property type="project" value="TreeGrafter"/>
</dbReference>
<keyword evidence="4" id="KW-0964">Secreted</keyword>
<keyword evidence="12" id="KW-0812">Transmembrane</keyword>
<dbReference type="PROSITE" id="PS00246">
    <property type="entry name" value="WNT1"/>
    <property type="match status" value="1"/>
</dbReference>
<evidence type="ECO:0000313" key="13">
    <source>
        <dbReference type="Ensembl" id="ENSCMIP00000019867.1"/>
    </source>
</evidence>
<reference evidence="13" key="5">
    <citation type="submission" date="2025-09" db="UniProtKB">
        <authorList>
            <consortium name="Ensembl"/>
        </authorList>
    </citation>
    <scope>IDENTIFICATION</scope>
</reference>
<dbReference type="Gene3D" id="3.30.2460.20">
    <property type="match status" value="1"/>
</dbReference>
<comment type="function">
    <text evidence="11">Ligand for members of the frizzled family of seven transmembrane receptors.</text>
</comment>
<dbReference type="PRINTS" id="PR01349">
    <property type="entry name" value="WNTPROTEIN"/>
</dbReference>
<dbReference type="Proteomes" id="UP000314986">
    <property type="component" value="Unassembled WGS sequence"/>
</dbReference>
<dbReference type="Ensembl" id="ENSCMIT00000020238.1">
    <property type="protein sequence ID" value="ENSCMIP00000019867.1"/>
    <property type="gene ID" value="ENSCMIG00000009220.1"/>
</dbReference>
<dbReference type="PANTHER" id="PTHR12027:SF84">
    <property type="entry name" value="PROTEIN WNT-9B"/>
    <property type="match status" value="1"/>
</dbReference>
<evidence type="ECO:0000256" key="12">
    <source>
        <dbReference type="SAM" id="Phobius"/>
    </source>
</evidence>
<comment type="subcellular location">
    <subcellularLocation>
        <location evidence="1 11">Secreted</location>
        <location evidence="1 11">Extracellular space</location>
        <location evidence="1 11">Extracellular matrix</location>
    </subcellularLocation>
</comment>
<keyword evidence="12" id="KW-0472">Membrane</keyword>
<evidence type="ECO:0000256" key="11">
    <source>
        <dbReference type="RuleBase" id="RU003500"/>
    </source>
</evidence>
<reference evidence="14" key="1">
    <citation type="journal article" date="2006" name="Science">
        <title>Ancient noncoding elements conserved in the human genome.</title>
        <authorList>
            <person name="Venkatesh B."/>
            <person name="Kirkness E.F."/>
            <person name="Loh Y.H."/>
            <person name="Halpern A.L."/>
            <person name="Lee A.P."/>
            <person name="Johnson J."/>
            <person name="Dandona N."/>
            <person name="Viswanathan L.D."/>
            <person name="Tay A."/>
            <person name="Venter J.C."/>
            <person name="Strausberg R.L."/>
            <person name="Brenner S."/>
        </authorList>
    </citation>
    <scope>NUCLEOTIDE SEQUENCE [LARGE SCALE GENOMIC DNA]</scope>
</reference>
<evidence type="ECO:0000256" key="9">
    <source>
        <dbReference type="ARBA" id="ARBA00023180"/>
    </source>
</evidence>
<organism evidence="13 14">
    <name type="scientific">Callorhinchus milii</name>
    <name type="common">Ghost shark</name>
    <dbReference type="NCBI Taxonomy" id="7868"/>
    <lineage>
        <taxon>Eukaryota</taxon>
        <taxon>Metazoa</taxon>
        <taxon>Chordata</taxon>
        <taxon>Craniata</taxon>
        <taxon>Vertebrata</taxon>
        <taxon>Chondrichthyes</taxon>
        <taxon>Holocephali</taxon>
        <taxon>Chimaeriformes</taxon>
        <taxon>Callorhinchidae</taxon>
        <taxon>Callorhinchus</taxon>
    </lineage>
</organism>
<protein>
    <recommendedName>
        <fullName evidence="11">Protein Wnt</fullName>
    </recommendedName>
</protein>
<evidence type="ECO:0000256" key="4">
    <source>
        <dbReference type="ARBA" id="ARBA00022525"/>
    </source>
</evidence>
<dbReference type="AlphaFoldDB" id="A0A4W3HYA5"/>
<comment type="similarity">
    <text evidence="2 11">Belongs to the Wnt family.</text>
</comment>
<dbReference type="GeneTree" id="ENSGT00940000158599"/>
<evidence type="ECO:0000256" key="8">
    <source>
        <dbReference type="ARBA" id="ARBA00023157"/>
    </source>
</evidence>
<keyword evidence="6 11" id="KW-0879">Wnt signaling pathway</keyword>
<dbReference type="GO" id="GO:0005615">
    <property type="term" value="C:extracellular space"/>
    <property type="evidence" value="ECO:0007669"/>
    <property type="project" value="TreeGrafter"/>
</dbReference>
<evidence type="ECO:0000256" key="6">
    <source>
        <dbReference type="ARBA" id="ARBA00022687"/>
    </source>
</evidence>
<reference evidence="13" key="4">
    <citation type="submission" date="2025-08" db="UniProtKB">
        <authorList>
            <consortium name="Ensembl"/>
        </authorList>
    </citation>
    <scope>IDENTIFICATION</scope>
</reference>
<evidence type="ECO:0000256" key="1">
    <source>
        <dbReference type="ARBA" id="ARBA00004498"/>
    </source>
</evidence>
<evidence type="ECO:0000256" key="10">
    <source>
        <dbReference type="ARBA" id="ARBA00023288"/>
    </source>
</evidence>
<accession>A0A4W3HYA5</accession>
<dbReference type="InterPro" id="IPR005817">
    <property type="entry name" value="Wnt"/>
</dbReference>
<evidence type="ECO:0000256" key="3">
    <source>
        <dbReference type="ARBA" id="ARBA00022473"/>
    </source>
</evidence>
<keyword evidence="10" id="KW-0449">Lipoprotein</keyword>
<dbReference type="GO" id="GO:0060070">
    <property type="term" value="P:canonical Wnt signaling pathway"/>
    <property type="evidence" value="ECO:0007669"/>
    <property type="project" value="TreeGrafter"/>
</dbReference>
<keyword evidence="14" id="KW-1185">Reference proteome</keyword>
<dbReference type="FunFam" id="3.30.2460.20:FF:000002">
    <property type="entry name" value="Protein Wnt"/>
    <property type="match status" value="1"/>
</dbReference>
<evidence type="ECO:0000313" key="14">
    <source>
        <dbReference type="Proteomes" id="UP000314986"/>
    </source>
</evidence>
<dbReference type="SMART" id="SM00097">
    <property type="entry name" value="WNT1"/>
    <property type="match status" value="1"/>
</dbReference>